<keyword evidence="2" id="KW-1185">Reference proteome</keyword>
<sequence length="136" mass="15480">MPNCSHTQRCFGYFLSVADGYATAIFDILLFSISVIGLQHPEDYLDVDEVIHGSRNVLTTSTYTKQDIFRDLEKLFEPRPAESCRCTIGQLGFALSFDGQGRTDQKARFDVKAFELSEITPKKRFLQLQDGECKDR</sequence>
<evidence type="ECO:0000313" key="2">
    <source>
        <dbReference type="Proteomes" id="UP000182235"/>
    </source>
</evidence>
<dbReference type="EMBL" id="LGRN01000169">
    <property type="protein sequence ID" value="OJD15216.1"/>
    <property type="molecule type" value="Genomic_DNA"/>
</dbReference>
<proteinExistence type="predicted"/>
<dbReference type="AlphaFoldDB" id="A0A1J9PFJ1"/>
<reference evidence="1 2" key="1">
    <citation type="submission" date="2015-07" db="EMBL/GenBank/DDBJ databases">
        <title>Emmonsia species relationships and genome sequence.</title>
        <authorList>
            <consortium name="The Broad Institute Genomics Platform"/>
            <person name="Cuomo C.A."/>
            <person name="Munoz J.F."/>
            <person name="Imamovic A."/>
            <person name="Priest M.E."/>
            <person name="Young S."/>
            <person name="Clay O.K."/>
            <person name="McEwen J.G."/>
        </authorList>
    </citation>
    <scope>NUCLEOTIDE SEQUENCE [LARGE SCALE GENOMIC DNA]</scope>
    <source>
        <strain evidence="1 2">UAMH 9510</strain>
    </source>
</reference>
<gene>
    <name evidence="1" type="ORF">AJ78_04515</name>
</gene>
<comment type="caution">
    <text evidence="1">The sequence shown here is derived from an EMBL/GenBank/DDBJ whole genome shotgun (WGS) entry which is preliminary data.</text>
</comment>
<dbReference type="Proteomes" id="UP000182235">
    <property type="component" value="Unassembled WGS sequence"/>
</dbReference>
<name>A0A1J9PFJ1_9EURO</name>
<accession>A0A1J9PFJ1</accession>
<organism evidence="1 2">
    <name type="scientific">Emergomyces pasteurianus Ep9510</name>
    <dbReference type="NCBI Taxonomy" id="1447872"/>
    <lineage>
        <taxon>Eukaryota</taxon>
        <taxon>Fungi</taxon>
        <taxon>Dikarya</taxon>
        <taxon>Ascomycota</taxon>
        <taxon>Pezizomycotina</taxon>
        <taxon>Eurotiomycetes</taxon>
        <taxon>Eurotiomycetidae</taxon>
        <taxon>Onygenales</taxon>
        <taxon>Ajellomycetaceae</taxon>
        <taxon>Emergomyces</taxon>
    </lineage>
</organism>
<dbReference type="VEuPathDB" id="FungiDB:AJ78_04515"/>
<protein>
    <submittedName>
        <fullName evidence="1">Uncharacterized protein</fullName>
    </submittedName>
</protein>
<evidence type="ECO:0000313" key="1">
    <source>
        <dbReference type="EMBL" id="OJD15216.1"/>
    </source>
</evidence>